<keyword evidence="1" id="KW-0812">Transmembrane</keyword>
<feature type="transmembrane region" description="Helical" evidence="1">
    <location>
        <begin position="95"/>
        <end position="117"/>
    </location>
</feature>
<keyword evidence="3" id="KW-1185">Reference proteome</keyword>
<proteinExistence type="predicted"/>
<evidence type="ECO:0000313" key="3">
    <source>
        <dbReference type="Proteomes" id="UP001596513"/>
    </source>
</evidence>
<evidence type="ECO:0000256" key="1">
    <source>
        <dbReference type="SAM" id="Phobius"/>
    </source>
</evidence>
<evidence type="ECO:0000313" key="2">
    <source>
        <dbReference type="EMBL" id="MFC7671228.1"/>
    </source>
</evidence>
<comment type="caution">
    <text evidence="2">The sequence shown here is derived from an EMBL/GenBank/DDBJ whole genome shotgun (WGS) entry which is preliminary data.</text>
</comment>
<feature type="transmembrane region" description="Helical" evidence="1">
    <location>
        <begin position="50"/>
        <end position="69"/>
    </location>
</feature>
<reference evidence="3" key="1">
    <citation type="journal article" date="2019" name="Int. J. Syst. Evol. Microbiol.">
        <title>The Global Catalogue of Microorganisms (GCM) 10K type strain sequencing project: providing services to taxonomists for standard genome sequencing and annotation.</title>
        <authorList>
            <consortium name="The Broad Institute Genomics Platform"/>
            <consortium name="The Broad Institute Genome Sequencing Center for Infectious Disease"/>
            <person name="Wu L."/>
            <person name="Ma J."/>
        </authorList>
    </citation>
    <scope>NUCLEOTIDE SEQUENCE [LARGE SCALE GENOMIC DNA]</scope>
    <source>
        <strain evidence="3">JCM 19635</strain>
    </source>
</reference>
<name>A0ABW2UCF0_9BACT</name>
<sequence length="163" mass="17995">MSKLFFAIVALFQLLCRVTGLSYAELNILVYCALVPLSWLLVVVWRRPGYWPLLMAQLLVLLGLLLRHFHLGPLSQRFYDYNIAVLEKLGQATGLGYVGVSLLMGVLVPGFSVVLLVAVPRRALVGMYLLLMGALLTYFWMGQTVAPFPGGARSAVRLTSLVP</sequence>
<gene>
    <name evidence="2" type="ORF">ACFQT0_30385</name>
</gene>
<protein>
    <submittedName>
        <fullName evidence="2">Uncharacterized protein</fullName>
    </submittedName>
</protein>
<keyword evidence="1" id="KW-1133">Transmembrane helix</keyword>
<dbReference type="RefSeq" id="WP_380207229.1">
    <property type="nucleotide sequence ID" value="NZ_JBHTEK010000006.1"/>
</dbReference>
<dbReference type="EMBL" id="JBHTEK010000006">
    <property type="protein sequence ID" value="MFC7671228.1"/>
    <property type="molecule type" value="Genomic_DNA"/>
</dbReference>
<organism evidence="2 3">
    <name type="scientific">Hymenobacter humi</name>
    <dbReference type="NCBI Taxonomy" id="1411620"/>
    <lineage>
        <taxon>Bacteria</taxon>
        <taxon>Pseudomonadati</taxon>
        <taxon>Bacteroidota</taxon>
        <taxon>Cytophagia</taxon>
        <taxon>Cytophagales</taxon>
        <taxon>Hymenobacteraceae</taxon>
        <taxon>Hymenobacter</taxon>
    </lineage>
</organism>
<dbReference type="Proteomes" id="UP001596513">
    <property type="component" value="Unassembled WGS sequence"/>
</dbReference>
<feature type="transmembrane region" description="Helical" evidence="1">
    <location>
        <begin position="124"/>
        <end position="141"/>
    </location>
</feature>
<keyword evidence="1" id="KW-0472">Membrane</keyword>
<accession>A0ABW2UCF0</accession>
<feature type="transmembrane region" description="Helical" evidence="1">
    <location>
        <begin position="26"/>
        <end position="45"/>
    </location>
</feature>